<dbReference type="InterPro" id="IPR031704">
    <property type="entry name" value="Glyco_hydro_36_N"/>
</dbReference>
<feature type="chain" id="PRO_5024961335" evidence="1">
    <location>
        <begin position="23"/>
        <end position="120"/>
    </location>
</feature>
<accession>A0A642PK19</accession>
<dbReference type="RefSeq" id="WP_317132782.1">
    <property type="nucleotide sequence ID" value="NZ_VVZE01000159.1"/>
</dbReference>
<evidence type="ECO:0000259" key="2">
    <source>
        <dbReference type="Pfam" id="PF16875"/>
    </source>
</evidence>
<dbReference type="InterPro" id="IPR038417">
    <property type="entry name" value="Alpga-gal_N_sf"/>
</dbReference>
<feature type="signal peptide" evidence="1">
    <location>
        <begin position="1"/>
        <end position="22"/>
    </location>
</feature>
<keyword evidence="1" id="KW-0732">Signal</keyword>
<gene>
    <name evidence="3" type="ORF">F2Y44_23545</name>
</gene>
<sequence>MNFKKRTNFLFGVLLLTGSLLAQNVCVSTPKTSLVLSAPEGGTLRHLYYGNRLSEADLQNISAAEANHAAYPEYGLNAPVETALAVKHADGNMTLQLEVLNVTTEKEGNAVTTVVALKDK</sequence>
<comment type="caution">
    <text evidence="3">The sequence shown here is derived from an EMBL/GenBank/DDBJ whole genome shotgun (WGS) entry which is preliminary data.</text>
</comment>
<evidence type="ECO:0000256" key="1">
    <source>
        <dbReference type="SAM" id="SignalP"/>
    </source>
</evidence>
<dbReference type="AlphaFoldDB" id="A0A642PK19"/>
<organism evidence="3">
    <name type="scientific">Phocaeicola dorei</name>
    <dbReference type="NCBI Taxonomy" id="357276"/>
    <lineage>
        <taxon>Bacteria</taxon>
        <taxon>Pseudomonadati</taxon>
        <taxon>Bacteroidota</taxon>
        <taxon>Bacteroidia</taxon>
        <taxon>Bacteroidales</taxon>
        <taxon>Bacteroidaceae</taxon>
        <taxon>Phocaeicola</taxon>
    </lineage>
</organism>
<proteinExistence type="predicted"/>
<dbReference type="Gene3D" id="2.70.98.60">
    <property type="entry name" value="alpha-galactosidase from lactobacil brevis"/>
    <property type="match status" value="1"/>
</dbReference>
<dbReference type="EMBL" id="VVZE01000159">
    <property type="protein sequence ID" value="KAA5377877.1"/>
    <property type="molecule type" value="Genomic_DNA"/>
</dbReference>
<protein>
    <submittedName>
        <fullName evidence="3">Alpha-galactosidase</fullName>
    </submittedName>
</protein>
<feature type="non-terminal residue" evidence="3">
    <location>
        <position position="120"/>
    </location>
</feature>
<name>A0A642PK19_9BACT</name>
<dbReference type="Pfam" id="PF16875">
    <property type="entry name" value="Glyco_hydro_36N"/>
    <property type="match status" value="1"/>
</dbReference>
<evidence type="ECO:0000313" key="3">
    <source>
        <dbReference type="EMBL" id="KAA5377877.1"/>
    </source>
</evidence>
<feature type="domain" description="Glycosyl hydrolase family 36 N-terminal" evidence="2">
    <location>
        <begin position="42"/>
        <end position="119"/>
    </location>
</feature>
<reference evidence="3" key="1">
    <citation type="journal article" date="2019" name="Nat. Med.">
        <title>A library of human gut bacterial isolates paired with longitudinal multiomics data enables mechanistic microbiome research.</title>
        <authorList>
            <person name="Poyet M."/>
            <person name="Groussin M."/>
            <person name="Gibbons S.M."/>
            <person name="Avila-Pacheco J."/>
            <person name="Jiang X."/>
            <person name="Kearney S.M."/>
            <person name="Perrotta A.R."/>
            <person name="Berdy B."/>
            <person name="Zhao S."/>
            <person name="Lieberman T.D."/>
            <person name="Swanson P.K."/>
            <person name="Smith M."/>
            <person name="Roesemann S."/>
            <person name="Alexander J.E."/>
            <person name="Rich S.A."/>
            <person name="Livny J."/>
            <person name="Vlamakis H."/>
            <person name="Clish C."/>
            <person name="Bullock K."/>
            <person name="Deik A."/>
            <person name="Scott J."/>
            <person name="Pierce K.A."/>
            <person name="Xavier R.J."/>
            <person name="Alm E.J."/>
        </authorList>
    </citation>
    <scope>NUCLEOTIDE SEQUENCE [LARGE SCALE GENOMIC DNA]</scope>
    <source>
        <strain evidence="3">BIOML-A8</strain>
    </source>
</reference>